<accession>A0A1T5NCU0</accession>
<keyword evidence="8" id="KW-0175">Coiled coil</keyword>
<dbReference type="GO" id="GO:0015562">
    <property type="term" value="F:efflux transmembrane transporter activity"/>
    <property type="evidence" value="ECO:0007669"/>
    <property type="project" value="InterPro"/>
</dbReference>
<feature type="signal peptide" evidence="9">
    <location>
        <begin position="1"/>
        <end position="17"/>
    </location>
</feature>
<feature type="chain" id="PRO_5012323741" evidence="9">
    <location>
        <begin position="18"/>
        <end position="440"/>
    </location>
</feature>
<evidence type="ECO:0000313" key="10">
    <source>
        <dbReference type="EMBL" id="SKC98204.1"/>
    </source>
</evidence>
<keyword evidence="5" id="KW-0812">Transmembrane</keyword>
<evidence type="ECO:0000256" key="4">
    <source>
        <dbReference type="ARBA" id="ARBA00022452"/>
    </source>
</evidence>
<evidence type="ECO:0000256" key="2">
    <source>
        <dbReference type="ARBA" id="ARBA00007613"/>
    </source>
</evidence>
<dbReference type="GO" id="GO:0015288">
    <property type="term" value="F:porin activity"/>
    <property type="evidence" value="ECO:0007669"/>
    <property type="project" value="TreeGrafter"/>
</dbReference>
<keyword evidence="7" id="KW-0998">Cell outer membrane</keyword>
<keyword evidence="3" id="KW-0813">Transport</keyword>
<evidence type="ECO:0000256" key="1">
    <source>
        <dbReference type="ARBA" id="ARBA00004442"/>
    </source>
</evidence>
<dbReference type="AlphaFoldDB" id="A0A1T5NCU0"/>
<reference evidence="11" key="1">
    <citation type="submission" date="2017-02" db="EMBL/GenBank/DDBJ databases">
        <authorList>
            <person name="Varghese N."/>
            <person name="Submissions S."/>
        </authorList>
    </citation>
    <scope>NUCLEOTIDE SEQUENCE [LARGE SCALE GENOMIC DNA]</scope>
    <source>
        <strain evidence="11">DSM 18108</strain>
    </source>
</reference>
<keyword evidence="6" id="KW-0472">Membrane</keyword>
<evidence type="ECO:0000256" key="6">
    <source>
        <dbReference type="ARBA" id="ARBA00023136"/>
    </source>
</evidence>
<dbReference type="Proteomes" id="UP000190166">
    <property type="component" value="Unassembled WGS sequence"/>
</dbReference>
<dbReference type="GO" id="GO:0009279">
    <property type="term" value="C:cell outer membrane"/>
    <property type="evidence" value="ECO:0007669"/>
    <property type="project" value="UniProtKB-SubCell"/>
</dbReference>
<comment type="similarity">
    <text evidence="2">Belongs to the outer membrane factor (OMF) (TC 1.B.17) family.</text>
</comment>
<comment type="subcellular location">
    <subcellularLocation>
        <location evidence="1">Cell outer membrane</location>
    </subcellularLocation>
</comment>
<gene>
    <name evidence="10" type="ORF">SAMN05660461_1126</name>
</gene>
<dbReference type="PANTHER" id="PTHR30026">
    <property type="entry name" value="OUTER MEMBRANE PROTEIN TOLC"/>
    <property type="match status" value="1"/>
</dbReference>
<evidence type="ECO:0000313" key="11">
    <source>
        <dbReference type="Proteomes" id="UP000190166"/>
    </source>
</evidence>
<dbReference type="RefSeq" id="WP_079468412.1">
    <property type="nucleotide sequence ID" value="NZ_FUZZ01000001.1"/>
</dbReference>
<name>A0A1T5NCU0_9BACT</name>
<dbReference type="GO" id="GO:1990281">
    <property type="term" value="C:efflux pump complex"/>
    <property type="evidence" value="ECO:0007669"/>
    <property type="project" value="TreeGrafter"/>
</dbReference>
<keyword evidence="9" id="KW-0732">Signal</keyword>
<evidence type="ECO:0000256" key="8">
    <source>
        <dbReference type="SAM" id="Coils"/>
    </source>
</evidence>
<dbReference type="EMBL" id="FUZZ01000001">
    <property type="protein sequence ID" value="SKC98204.1"/>
    <property type="molecule type" value="Genomic_DNA"/>
</dbReference>
<keyword evidence="11" id="KW-1185">Reference proteome</keyword>
<sequence length="440" mass="50278">MKTVSLLLLLALHVRIAAGQSMPVNSTSPQWTLEKCLEYATSHNQDILSQKQLVQAGTQDRKAAAAQLTPQITLKGEIDNYWKIPVQVFPGELVNQPAGTFIPVRMGTPWMGSYGVDADLPLVDIQTWQRIKLARLKEQGAQAEYNSLLKTLLRNVRIAWYSVQQQQEYVAVTTHLQENYQHIHQLISRQFDKGLIDKIVLNQSATLLKNREVEHLEAVATLQQNYLDLKFWMGFPLEETLPVAASGELPELAITGFNGEQLPDYEAELSKVKVAQQNYRSSLSAIYPSLHIKGTWEQLGFGDKTSFITRSPWFTVGFVGLQLSMPLSLSRIAYQPRSQKARWEAADQQFKSYTSQQEKKYRQGKVLLEQAAKNIQLQQENIHLATENEQLTTLKINKGIIDMIQLKEVQTDLYKAQEQLNDARMDFFRHYTEINYLQNK</sequence>
<dbReference type="SUPFAM" id="SSF56954">
    <property type="entry name" value="Outer membrane efflux proteins (OEP)"/>
    <property type="match status" value="1"/>
</dbReference>
<dbReference type="STRING" id="393003.SAMN05660461_1126"/>
<feature type="coiled-coil region" evidence="8">
    <location>
        <begin position="368"/>
        <end position="426"/>
    </location>
</feature>
<dbReference type="InterPro" id="IPR051906">
    <property type="entry name" value="TolC-like"/>
</dbReference>
<evidence type="ECO:0000256" key="7">
    <source>
        <dbReference type="ARBA" id="ARBA00023237"/>
    </source>
</evidence>
<organism evidence="10 11">
    <name type="scientific">Chitinophaga ginsengisegetis</name>
    <dbReference type="NCBI Taxonomy" id="393003"/>
    <lineage>
        <taxon>Bacteria</taxon>
        <taxon>Pseudomonadati</taxon>
        <taxon>Bacteroidota</taxon>
        <taxon>Chitinophagia</taxon>
        <taxon>Chitinophagales</taxon>
        <taxon>Chitinophagaceae</taxon>
        <taxon>Chitinophaga</taxon>
    </lineage>
</organism>
<dbReference type="Gene3D" id="1.20.1600.10">
    <property type="entry name" value="Outer membrane efflux proteins (OEP)"/>
    <property type="match status" value="1"/>
</dbReference>
<evidence type="ECO:0000256" key="9">
    <source>
        <dbReference type="SAM" id="SignalP"/>
    </source>
</evidence>
<evidence type="ECO:0000256" key="3">
    <source>
        <dbReference type="ARBA" id="ARBA00022448"/>
    </source>
</evidence>
<proteinExistence type="inferred from homology"/>
<keyword evidence="4" id="KW-1134">Transmembrane beta strand</keyword>
<dbReference type="PANTHER" id="PTHR30026:SF20">
    <property type="entry name" value="OUTER MEMBRANE PROTEIN TOLC"/>
    <property type="match status" value="1"/>
</dbReference>
<evidence type="ECO:0000256" key="5">
    <source>
        <dbReference type="ARBA" id="ARBA00022692"/>
    </source>
</evidence>
<protein>
    <submittedName>
        <fullName evidence="10">Outer membrane protein TolC</fullName>
    </submittedName>
</protein>
<dbReference type="InterPro" id="IPR003423">
    <property type="entry name" value="OMP_efflux"/>
</dbReference>
<dbReference type="Pfam" id="PF02321">
    <property type="entry name" value="OEP"/>
    <property type="match status" value="1"/>
</dbReference>